<organism evidence="2 3">
    <name type="scientific">Nonomuraea purpurea</name>
    <dbReference type="NCBI Taxonomy" id="1849276"/>
    <lineage>
        <taxon>Bacteria</taxon>
        <taxon>Bacillati</taxon>
        <taxon>Actinomycetota</taxon>
        <taxon>Actinomycetes</taxon>
        <taxon>Streptosporangiales</taxon>
        <taxon>Streptosporangiaceae</taxon>
        <taxon>Nonomuraea</taxon>
    </lineage>
</organism>
<keyword evidence="1" id="KW-1133">Transmembrane helix</keyword>
<keyword evidence="1" id="KW-0472">Membrane</keyword>
<keyword evidence="3" id="KW-1185">Reference proteome</keyword>
<name>A0ABV8G448_9ACTN</name>
<keyword evidence="1" id="KW-0812">Transmembrane</keyword>
<comment type="caution">
    <text evidence="2">The sequence shown here is derived from an EMBL/GenBank/DDBJ whole genome shotgun (WGS) entry which is preliminary data.</text>
</comment>
<feature type="transmembrane region" description="Helical" evidence="1">
    <location>
        <begin position="12"/>
        <end position="34"/>
    </location>
</feature>
<accession>A0ABV8G448</accession>
<reference evidence="3" key="1">
    <citation type="journal article" date="2019" name="Int. J. Syst. Evol. Microbiol.">
        <title>The Global Catalogue of Microorganisms (GCM) 10K type strain sequencing project: providing services to taxonomists for standard genome sequencing and annotation.</title>
        <authorList>
            <consortium name="The Broad Institute Genomics Platform"/>
            <consortium name="The Broad Institute Genome Sequencing Center for Infectious Disease"/>
            <person name="Wu L."/>
            <person name="Ma J."/>
        </authorList>
    </citation>
    <scope>NUCLEOTIDE SEQUENCE [LARGE SCALE GENOMIC DNA]</scope>
    <source>
        <strain evidence="3">TBRC 1276</strain>
    </source>
</reference>
<dbReference type="Proteomes" id="UP001595851">
    <property type="component" value="Unassembled WGS sequence"/>
</dbReference>
<sequence>MKPVDLWRHGARRAGLCALMVPAVLMVSGWWTFAYSGVVGQLVWPAPMVCLAALGFLGSVALRGTAAWWLLGGAE</sequence>
<dbReference type="RefSeq" id="WP_379528844.1">
    <property type="nucleotide sequence ID" value="NZ_JBHSBI010000007.1"/>
</dbReference>
<gene>
    <name evidence="2" type="ORF">ACFOY2_16215</name>
</gene>
<proteinExistence type="predicted"/>
<protein>
    <submittedName>
        <fullName evidence="2">Uncharacterized protein</fullName>
    </submittedName>
</protein>
<evidence type="ECO:0000313" key="2">
    <source>
        <dbReference type="EMBL" id="MFC4008777.1"/>
    </source>
</evidence>
<dbReference type="EMBL" id="JBHSBI010000007">
    <property type="protein sequence ID" value="MFC4008777.1"/>
    <property type="molecule type" value="Genomic_DNA"/>
</dbReference>
<feature type="transmembrane region" description="Helical" evidence="1">
    <location>
        <begin position="46"/>
        <end position="71"/>
    </location>
</feature>
<evidence type="ECO:0000256" key="1">
    <source>
        <dbReference type="SAM" id="Phobius"/>
    </source>
</evidence>
<evidence type="ECO:0000313" key="3">
    <source>
        <dbReference type="Proteomes" id="UP001595851"/>
    </source>
</evidence>